<accession>A0A1A8SGG0</accession>
<feature type="non-terminal residue" evidence="2">
    <location>
        <position position="1"/>
    </location>
</feature>
<sequence>VSYSTLVSCFMPVRCLKIKVDDESLQGDRRKQGGEHQEAAGKEEEEKRIRRKKVTKSTNTTREDLNITLTL</sequence>
<evidence type="ECO:0000256" key="1">
    <source>
        <dbReference type="SAM" id="MobiDB-lite"/>
    </source>
</evidence>
<evidence type="ECO:0000313" key="2">
    <source>
        <dbReference type="EMBL" id="SBS17317.1"/>
    </source>
</evidence>
<name>A0A1A8SGG0_9TELE</name>
<feature type="non-terminal residue" evidence="2">
    <location>
        <position position="71"/>
    </location>
</feature>
<reference evidence="2" key="1">
    <citation type="submission" date="2016-05" db="EMBL/GenBank/DDBJ databases">
        <authorList>
            <person name="Lavstsen T."/>
            <person name="Jespersen J.S."/>
        </authorList>
    </citation>
    <scope>NUCLEOTIDE SEQUENCE</scope>
    <source>
        <tissue evidence="2">Brain</tissue>
    </source>
</reference>
<protein>
    <submittedName>
        <fullName evidence="2">Uncharacterized protein</fullName>
    </submittedName>
</protein>
<proteinExistence type="predicted"/>
<feature type="compositionally biased region" description="Basic and acidic residues" evidence="1">
    <location>
        <begin position="25"/>
        <end position="48"/>
    </location>
</feature>
<feature type="region of interest" description="Disordered" evidence="1">
    <location>
        <begin position="25"/>
        <end position="71"/>
    </location>
</feature>
<gene>
    <name evidence="2" type="primary">Nfu_g_1_012835</name>
</gene>
<organism evidence="2">
    <name type="scientific">Nothobranchius rachovii</name>
    <name type="common">bluefin notho</name>
    <dbReference type="NCBI Taxonomy" id="451742"/>
    <lineage>
        <taxon>Eukaryota</taxon>
        <taxon>Metazoa</taxon>
        <taxon>Chordata</taxon>
        <taxon>Craniata</taxon>
        <taxon>Vertebrata</taxon>
        <taxon>Euteleostomi</taxon>
        <taxon>Actinopterygii</taxon>
        <taxon>Neopterygii</taxon>
        <taxon>Teleostei</taxon>
        <taxon>Neoteleostei</taxon>
        <taxon>Acanthomorphata</taxon>
        <taxon>Ovalentaria</taxon>
        <taxon>Atherinomorphae</taxon>
        <taxon>Cyprinodontiformes</taxon>
        <taxon>Nothobranchiidae</taxon>
        <taxon>Nothobranchius</taxon>
    </lineage>
</organism>
<dbReference type="AlphaFoldDB" id="A0A1A8SGG0"/>
<reference evidence="2" key="2">
    <citation type="submission" date="2016-06" db="EMBL/GenBank/DDBJ databases">
        <title>The genome of a short-lived fish provides insights into sex chromosome evolution and the genetic control of aging.</title>
        <authorList>
            <person name="Reichwald K."/>
            <person name="Felder M."/>
            <person name="Petzold A."/>
            <person name="Koch P."/>
            <person name="Groth M."/>
            <person name="Platzer M."/>
        </authorList>
    </citation>
    <scope>NUCLEOTIDE SEQUENCE</scope>
    <source>
        <tissue evidence="2">Brain</tissue>
    </source>
</reference>
<dbReference type="EMBL" id="HAEI01014848">
    <property type="protein sequence ID" value="SBS17317.1"/>
    <property type="molecule type" value="Transcribed_RNA"/>
</dbReference>